<reference evidence="10 11" key="1">
    <citation type="submission" date="2014-04" db="EMBL/GenBank/DDBJ databases">
        <authorList>
            <consortium name="DOE Joint Genome Institute"/>
            <person name="Kuo A."/>
            <person name="Girlanda M."/>
            <person name="Perotto S."/>
            <person name="Kohler A."/>
            <person name="Nagy L.G."/>
            <person name="Floudas D."/>
            <person name="Copeland A."/>
            <person name="Barry K.W."/>
            <person name="Cichocki N."/>
            <person name="Veneault-Fourrey C."/>
            <person name="LaButti K."/>
            <person name="Lindquist E.A."/>
            <person name="Lipzen A."/>
            <person name="Lundell T."/>
            <person name="Morin E."/>
            <person name="Murat C."/>
            <person name="Sun H."/>
            <person name="Tunlid A."/>
            <person name="Henrissat B."/>
            <person name="Grigoriev I.V."/>
            <person name="Hibbett D.S."/>
            <person name="Martin F."/>
            <person name="Nordberg H.P."/>
            <person name="Cantor M.N."/>
            <person name="Hua S.X."/>
        </authorList>
    </citation>
    <scope>NUCLEOTIDE SEQUENCE [LARGE SCALE GENOMIC DNA]</scope>
    <source>
        <strain evidence="10 11">MUT 4182</strain>
    </source>
</reference>
<comment type="similarity">
    <text evidence="1">Belongs to the class I-like SAM-binding methyltransferase superfamily. RNA methyltransferase RlmE family.</text>
</comment>
<dbReference type="GO" id="GO:0005739">
    <property type="term" value="C:mitochondrion"/>
    <property type="evidence" value="ECO:0007669"/>
    <property type="project" value="TreeGrafter"/>
</dbReference>
<feature type="domain" description="Ribosomal RNA methyltransferase FtsJ" evidence="9">
    <location>
        <begin position="57"/>
        <end position="278"/>
    </location>
</feature>
<dbReference type="GO" id="GO:0008650">
    <property type="term" value="F:rRNA (uridine-2'-O-)-methyltransferase activity"/>
    <property type="evidence" value="ECO:0007669"/>
    <property type="project" value="TreeGrafter"/>
</dbReference>
<evidence type="ECO:0000256" key="3">
    <source>
        <dbReference type="ARBA" id="ARBA00022603"/>
    </source>
</evidence>
<keyword evidence="3" id="KW-0489">Methyltransferase</keyword>
<dbReference type="AlphaFoldDB" id="A0A0C3Q5U0"/>
<evidence type="ECO:0000256" key="7">
    <source>
        <dbReference type="PIRSR" id="PIRSR005461-1"/>
    </source>
</evidence>
<keyword evidence="5 7" id="KW-0949">S-adenosyl-L-methionine</keyword>
<evidence type="ECO:0000256" key="8">
    <source>
        <dbReference type="SAM" id="MobiDB-lite"/>
    </source>
</evidence>
<accession>A0A0C3Q5U0</accession>
<dbReference type="Gene3D" id="3.40.50.150">
    <property type="entry name" value="Vaccinia Virus protein VP39"/>
    <property type="match status" value="1"/>
</dbReference>
<dbReference type="PANTHER" id="PTHR10920">
    <property type="entry name" value="RIBOSOMAL RNA METHYLTRANSFERASE"/>
    <property type="match status" value="1"/>
</dbReference>
<evidence type="ECO:0000256" key="6">
    <source>
        <dbReference type="ARBA" id="ARBA00041184"/>
    </source>
</evidence>
<dbReference type="SUPFAM" id="SSF53335">
    <property type="entry name" value="S-adenosyl-L-methionine-dependent methyltransferases"/>
    <property type="match status" value="1"/>
</dbReference>
<evidence type="ECO:0000256" key="5">
    <source>
        <dbReference type="ARBA" id="ARBA00022691"/>
    </source>
</evidence>
<dbReference type="Pfam" id="PF01728">
    <property type="entry name" value="FtsJ"/>
    <property type="match status" value="1"/>
</dbReference>
<gene>
    <name evidence="10" type="ORF">M407DRAFT_76811</name>
</gene>
<dbReference type="InterPro" id="IPR002877">
    <property type="entry name" value="RNA_MeTrfase_FtsJ_dom"/>
</dbReference>
<dbReference type="Proteomes" id="UP000054248">
    <property type="component" value="Unassembled WGS sequence"/>
</dbReference>
<keyword evidence="4" id="KW-0808">Transferase</keyword>
<dbReference type="EMBL" id="KN823059">
    <property type="protein sequence ID" value="KIO24545.1"/>
    <property type="molecule type" value="Genomic_DNA"/>
</dbReference>
<evidence type="ECO:0000256" key="1">
    <source>
        <dbReference type="ARBA" id="ARBA00009258"/>
    </source>
</evidence>
<dbReference type="InterPro" id="IPR015507">
    <property type="entry name" value="rRNA-MeTfrase_E"/>
</dbReference>
<evidence type="ECO:0000259" key="9">
    <source>
        <dbReference type="Pfam" id="PF01728"/>
    </source>
</evidence>
<reference evidence="11" key="2">
    <citation type="submission" date="2015-01" db="EMBL/GenBank/DDBJ databases">
        <title>Evolutionary Origins and Diversification of the Mycorrhizal Mutualists.</title>
        <authorList>
            <consortium name="DOE Joint Genome Institute"/>
            <consortium name="Mycorrhizal Genomics Consortium"/>
            <person name="Kohler A."/>
            <person name="Kuo A."/>
            <person name="Nagy L.G."/>
            <person name="Floudas D."/>
            <person name="Copeland A."/>
            <person name="Barry K.W."/>
            <person name="Cichocki N."/>
            <person name="Veneault-Fourrey C."/>
            <person name="LaButti K."/>
            <person name="Lindquist E.A."/>
            <person name="Lipzen A."/>
            <person name="Lundell T."/>
            <person name="Morin E."/>
            <person name="Murat C."/>
            <person name="Riley R."/>
            <person name="Ohm R."/>
            <person name="Sun H."/>
            <person name="Tunlid A."/>
            <person name="Henrissat B."/>
            <person name="Grigoriev I.V."/>
            <person name="Hibbett D.S."/>
            <person name="Martin F."/>
        </authorList>
    </citation>
    <scope>NUCLEOTIDE SEQUENCE [LARGE SCALE GENOMIC DNA]</scope>
    <source>
        <strain evidence="11">MUT 4182</strain>
    </source>
</reference>
<dbReference type="InterPro" id="IPR050082">
    <property type="entry name" value="RNA_methyltr_RlmE"/>
</dbReference>
<dbReference type="InterPro" id="IPR029063">
    <property type="entry name" value="SAM-dependent_MTases_sf"/>
</dbReference>
<evidence type="ECO:0000256" key="4">
    <source>
        <dbReference type="ARBA" id="ARBA00022679"/>
    </source>
</evidence>
<dbReference type="HAMAP" id="MF_01547">
    <property type="entry name" value="RNA_methyltr_E"/>
    <property type="match status" value="1"/>
</dbReference>
<dbReference type="STRING" id="1051891.A0A0C3Q5U0"/>
<feature type="active site" description="Proton acceptor" evidence="7">
    <location>
        <position position="234"/>
    </location>
</feature>
<protein>
    <recommendedName>
        <fullName evidence="6">rRNA methyltransferase 2, mitochondrial</fullName>
    </recommendedName>
</protein>
<sequence>MFSTILPSKRSIAITLPSTFQRRYASKSSKQWLSRQSRDPFVRQRNQGTDIDPGTTFRARSAFKLIELNERYKFLNGARTVVDLGGAPGGWSQVVAKEMEKGPKGVVTETSKPIDMDGEPKMELHEGNELQLPTTLGRKIIAVDLLPISTIPGVISIQGDFLAPETRRRLVQAISPATGVDVVLSDMAPNMSGNRLRDIDLSLELCTMAFDFAKDWLVTAQETGKPHGGVLVMKYFEHPELQAFRKEYLQAAFRYVSNVKPTSSRSESSEAYWICSGFKG</sequence>
<evidence type="ECO:0000313" key="10">
    <source>
        <dbReference type="EMBL" id="KIO24545.1"/>
    </source>
</evidence>
<dbReference type="PANTHER" id="PTHR10920:SF18">
    <property type="entry name" value="RRNA METHYLTRANSFERASE 2, MITOCHONDRIAL"/>
    <property type="match status" value="1"/>
</dbReference>
<dbReference type="PIRSF" id="PIRSF005461">
    <property type="entry name" value="23S_rRNA_mtase"/>
    <property type="match status" value="1"/>
</dbReference>
<dbReference type="OrthoDB" id="20105at2759"/>
<name>A0A0C3Q5U0_9AGAM</name>
<evidence type="ECO:0000256" key="2">
    <source>
        <dbReference type="ARBA" id="ARBA00022552"/>
    </source>
</evidence>
<dbReference type="HOGENOM" id="CLU_009422_4_0_1"/>
<evidence type="ECO:0000313" key="11">
    <source>
        <dbReference type="Proteomes" id="UP000054248"/>
    </source>
</evidence>
<organism evidence="10 11">
    <name type="scientific">Tulasnella calospora MUT 4182</name>
    <dbReference type="NCBI Taxonomy" id="1051891"/>
    <lineage>
        <taxon>Eukaryota</taxon>
        <taxon>Fungi</taxon>
        <taxon>Dikarya</taxon>
        <taxon>Basidiomycota</taxon>
        <taxon>Agaricomycotina</taxon>
        <taxon>Agaricomycetes</taxon>
        <taxon>Cantharellales</taxon>
        <taxon>Tulasnellaceae</taxon>
        <taxon>Tulasnella</taxon>
    </lineage>
</organism>
<keyword evidence="11" id="KW-1185">Reference proteome</keyword>
<keyword evidence="2" id="KW-0698">rRNA processing</keyword>
<proteinExistence type="inferred from homology"/>
<feature type="region of interest" description="Disordered" evidence="8">
    <location>
        <begin position="27"/>
        <end position="54"/>
    </location>
</feature>